<dbReference type="Proteomes" id="UP000063434">
    <property type="component" value="Unassembled WGS sequence"/>
</dbReference>
<name>A0A109KLH1_PSEFL</name>
<proteinExistence type="predicted"/>
<reference evidence="1 2" key="1">
    <citation type="submission" date="2015-05" db="EMBL/GenBank/DDBJ databases">
        <title>A genomic and transcriptomic approach to investigate the blue pigment phenotype in Pseudomonas fluorescens.</title>
        <authorList>
            <person name="Andreani N.A."/>
            <person name="Cardazzo B."/>
        </authorList>
    </citation>
    <scope>NUCLEOTIDE SEQUENCE [LARGE SCALE GENOMIC DNA]</scope>
    <source>
        <strain evidence="1 2">Ps_40</strain>
    </source>
</reference>
<sequence>MSTQFTKDNLNDIVVESVVDTLNFNNQQAILTVRGGAGELDQTYFERYSNNKVHILKSAGVLESSIPSSINVENVLIAKQIADLIAWNPELKEIKNHYAKGNVKIDTTTPLTTLKLIGDDLIKNASSDILLRISTIQRQPIRKGFEVSLPAFHPDGFVVSNLMEGLKVAGEYVTQLLVEIKNKVDLKADDKQVSKNKPKI</sequence>
<dbReference type="PATRIC" id="fig|294.195.peg.5276"/>
<evidence type="ECO:0000313" key="2">
    <source>
        <dbReference type="Proteomes" id="UP000063434"/>
    </source>
</evidence>
<comment type="caution">
    <text evidence="1">The sequence shown here is derived from an EMBL/GenBank/DDBJ whole genome shotgun (WGS) entry which is preliminary data.</text>
</comment>
<accession>A0A109KLH1</accession>
<protein>
    <submittedName>
        <fullName evidence="1">Uncharacterized protein</fullName>
    </submittedName>
</protein>
<dbReference type="EMBL" id="LCYC01000061">
    <property type="protein sequence ID" value="KWV71479.1"/>
    <property type="molecule type" value="Genomic_DNA"/>
</dbReference>
<dbReference type="RefSeq" id="WP_060766267.1">
    <property type="nucleotide sequence ID" value="NZ_LCYC01000061.1"/>
</dbReference>
<organism evidence="1 2">
    <name type="scientific">Pseudomonas fluorescens</name>
    <dbReference type="NCBI Taxonomy" id="294"/>
    <lineage>
        <taxon>Bacteria</taxon>
        <taxon>Pseudomonadati</taxon>
        <taxon>Pseudomonadota</taxon>
        <taxon>Gammaproteobacteria</taxon>
        <taxon>Pseudomonadales</taxon>
        <taxon>Pseudomonadaceae</taxon>
        <taxon>Pseudomonas</taxon>
    </lineage>
</organism>
<evidence type="ECO:0000313" key="1">
    <source>
        <dbReference type="EMBL" id="KWV71479.1"/>
    </source>
</evidence>
<gene>
    <name evidence="1" type="ORF">PFL603g_04930</name>
</gene>
<dbReference type="AlphaFoldDB" id="A0A109KLH1"/>